<evidence type="ECO:0000256" key="2">
    <source>
        <dbReference type="ARBA" id="ARBA00022747"/>
    </source>
</evidence>
<reference evidence="6 7" key="1">
    <citation type="submission" date="2016-11" db="EMBL/GenBank/DDBJ databases">
        <authorList>
            <person name="Jaros S."/>
            <person name="Januszkiewicz K."/>
            <person name="Wedrychowicz H."/>
        </authorList>
    </citation>
    <scope>NUCLEOTIDE SEQUENCE [LARGE SCALE GENOMIC DNA]</scope>
    <source>
        <strain evidence="6 7">OK807</strain>
    </source>
</reference>
<dbReference type="Proteomes" id="UP000181909">
    <property type="component" value="Unassembled WGS sequence"/>
</dbReference>
<dbReference type="EMBL" id="FPJO01000005">
    <property type="protein sequence ID" value="SFX68409.1"/>
    <property type="molecule type" value="Genomic_DNA"/>
</dbReference>
<dbReference type="AlphaFoldDB" id="A0A1K1Z2L7"/>
<dbReference type="PANTHER" id="PTHR30408:SF12">
    <property type="entry name" value="TYPE I RESTRICTION ENZYME MJAVIII SPECIFICITY SUBUNIT"/>
    <property type="match status" value="1"/>
</dbReference>
<dbReference type="SUPFAM" id="SSF116734">
    <property type="entry name" value="DNA methylase specificity domain"/>
    <property type="match status" value="2"/>
</dbReference>
<name>A0A1K1Z2L7_STRAR</name>
<keyword evidence="4" id="KW-0175">Coiled coil</keyword>
<keyword evidence="3" id="KW-0238">DNA-binding</keyword>
<dbReference type="Pfam" id="PF01420">
    <property type="entry name" value="Methylase_S"/>
    <property type="match status" value="1"/>
</dbReference>
<dbReference type="PANTHER" id="PTHR30408">
    <property type="entry name" value="TYPE-1 RESTRICTION ENZYME ECOKI SPECIFICITY PROTEIN"/>
    <property type="match status" value="1"/>
</dbReference>
<evidence type="ECO:0000259" key="5">
    <source>
        <dbReference type="Pfam" id="PF01420"/>
    </source>
</evidence>
<gene>
    <name evidence="6" type="ORF">SAMN02787144_1005140</name>
</gene>
<dbReference type="STRING" id="1893.SAMN02787144_1005140"/>
<dbReference type="Gene3D" id="3.90.220.20">
    <property type="entry name" value="DNA methylase specificity domains"/>
    <property type="match status" value="2"/>
</dbReference>
<evidence type="ECO:0000313" key="7">
    <source>
        <dbReference type="Proteomes" id="UP000181909"/>
    </source>
</evidence>
<dbReference type="InterPro" id="IPR000055">
    <property type="entry name" value="Restrct_endonuc_typeI_TRD"/>
</dbReference>
<evidence type="ECO:0000256" key="1">
    <source>
        <dbReference type="ARBA" id="ARBA00010923"/>
    </source>
</evidence>
<evidence type="ECO:0000256" key="4">
    <source>
        <dbReference type="SAM" id="Coils"/>
    </source>
</evidence>
<dbReference type="OrthoDB" id="3197085at2"/>
<protein>
    <submittedName>
        <fullName evidence="6">Type I restriction enzyme, S subunit</fullName>
    </submittedName>
</protein>
<feature type="domain" description="Type I restriction modification DNA specificity" evidence="5">
    <location>
        <begin position="64"/>
        <end position="181"/>
    </location>
</feature>
<evidence type="ECO:0000256" key="3">
    <source>
        <dbReference type="ARBA" id="ARBA00023125"/>
    </source>
</evidence>
<dbReference type="GO" id="GO:0009307">
    <property type="term" value="P:DNA restriction-modification system"/>
    <property type="evidence" value="ECO:0007669"/>
    <property type="project" value="UniProtKB-KW"/>
</dbReference>
<accession>A0A1K1Z2L7</accession>
<dbReference type="InterPro" id="IPR052021">
    <property type="entry name" value="Type-I_RS_S_subunit"/>
</dbReference>
<dbReference type="CDD" id="cd17256">
    <property type="entry name" value="RMtype1_S_EcoJA65PI-TRD1-CR1_like"/>
    <property type="match status" value="1"/>
</dbReference>
<keyword evidence="2" id="KW-0680">Restriction system</keyword>
<proteinExistence type="inferred from homology"/>
<organism evidence="6 7">
    <name type="scientific">Streptomyces atratus</name>
    <dbReference type="NCBI Taxonomy" id="1893"/>
    <lineage>
        <taxon>Bacteria</taxon>
        <taxon>Bacillati</taxon>
        <taxon>Actinomycetota</taxon>
        <taxon>Actinomycetes</taxon>
        <taxon>Kitasatosporales</taxon>
        <taxon>Streptomycetaceae</taxon>
        <taxon>Streptomyces</taxon>
    </lineage>
</organism>
<feature type="coiled-coil region" evidence="4">
    <location>
        <begin position="176"/>
        <end position="203"/>
    </location>
</feature>
<dbReference type="InterPro" id="IPR044946">
    <property type="entry name" value="Restrct_endonuc_typeI_TRD_sf"/>
</dbReference>
<sequence length="437" mass="47549">MSSVLGVPLPDSWSVAPLKHVSSVLNRGSAPNYVDEGPVRAISQAANQTGGLDWSRTRFHDFSGDPKKLKGYLLPNDVLINSTGTGTLGRIGYFSKSPDGLPCMADSHVTISRAKSDELDARFSYYWLGSRPFQEYVYAALVVGATNQIELNRDRLGDAPIPLPPLEEQRRIADFLDAETAHMSKLTAALQRFEQEVRERERAVLARLLNAGAQHPQSDLPSGWRWTPLMHLTNQLRQIMYGIVLPGPNVADGVPIVKGGDVAANRLSLETLNRTTHQIESGYERSRLAGGDLVIAIRGSVGEVAVVPTELTGANLTQDAARISVGPSTDAKWLRLALESPLVIHQIQQRVTGATIKGINIWDLKRVLVPTPSSPCQRDLAEEAGRTMATHETLRSRVAQHRKLVAERRQALITAAVTGQFDVSTASGRNVTDGVSA</sequence>
<comment type="similarity">
    <text evidence="1">Belongs to the type-I restriction system S methylase family.</text>
</comment>
<evidence type="ECO:0000313" key="6">
    <source>
        <dbReference type="EMBL" id="SFX68409.1"/>
    </source>
</evidence>
<dbReference type="GO" id="GO:0003677">
    <property type="term" value="F:DNA binding"/>
    <property type="evidence" value="ECO:0007669"/>
    <property type="project" value="UniProtKB-KW"/>
</dbReference>